<comment type="caution">
    <text evidence="2">The sequence shown here is derived from an EMBL/GenBank/DDBJ whole genome shotgun (WGS) entry which is preliminary data.</text>
</comment>
<dbReference type="Proteomes" id="UP001596297">
    <property type="component" value="Unassembled WGS sequence"/>
</dbReference>
<keyword evidence="1" id="KW-0812">Transmembrane</keyword>
<accession>A0ABW1YFI4</accession>
<keyword evidence="1" id="KW-1133">Transmembrane helix</keyword>
<proteinExistence type="predicted"/>
<sequence>MILSALIEVVNLLIMAALMLFPEWEPPVDSPSWTALSAANIVLPLDTWSMLMGVTIGVMGAALGVWVIKLAVNLIRGRAHDWKLTKARSTNALCY</sequence>
<gene>
    <name evidence="2" type="ORF">ACFP81_14500</name>
</gene>
<dbReference type="EMBL" id="JBHSWD010000004">
    <property type="protein sequence ID" value="MFC6593100.1"/>
    <property type="molecule type" value="Genomic_DNA"/>
</dbReference>
<feature type="transmembrane region" description="Helical" evidence="1">
    <location>
        <begin position="48"/>
        <end position="68"/>
    </location>
</feature>
<organism evidence="2 3">
    <name type="scientific">Deinococcus lacus</name>
    <dbReference type="NCBI Taxonomy" id="392561"/>
    <lineage>
        <taxon>Bacteria</taxon>
        <taxon>Thermotogati</taxon>
        <taxon>Deinococcota</taxon>
        <taxon>Deinococci</taxon>
        <taxon>Deinococcales</taxon>
        <taxon>Deinococcaceae</taxon>
        <taxon>Deinococcus</taxon>
    </lineage>
</organism>
<keyword evidence="3" id="KW-1185">Reference proteome</keyword>
<keyword evidence="1" id="KW-0472">Membrane</keyword>
<name>A0ABW1YFI4_9DEIO</name>
<evidence type="ECO:0000256" key="1">
    <source>
        <dbReference type="SAM" id="Phobius"/>
    </source>
</evidence>
<evidence type="ECO:0000313" key="2">
    <source>
        <dbReference type="EMBL" id="MFC6593100.1"/>
    </source>
</evidence>
<feature type="transmembrane region" description="Helical" evidence="1">
    <location>
        <begin position="5"/>
        <end position="22"/>
    </location>
</feature>
<evidence type="ECO:0000313" key="3">
    <source>
        <dbReference type="Proteomes" id="UP001596297"/>
    </source>
</evidence>
<protein>
    <submittedName>
        <fullName evidence="2">Uncharacterized protein</fullName>
    </submittedName>
</protein>
<dbReference type="RefSeq" id="WP_380084193.1">
    <property type="nucleotide sequence ID" value="NZ_JBHSWD010000004.1"/>
</dbReference>
<reference evidence="3" key="1">
    <citation type="journal article" date="2019" name="Int. J. Syst. Evol. Microbiol.">
        <title>The Global Catalogue of Microorganisms (GCM) 10K type strain sequencing project: providing services to taxonomists for standard genome sequencing and annotation.</title>
        <authorList>
            <consortium name="The Broad Institute Genomics Platform"/>
            <consortium name="The Broad Institute Genome Sequencing Center for Infectious Disease"/>
            <person name="Wu L."/>
            <person name="Ma J."/>
        </authorList>
    </citation>
    <scope>NUCLEOTIDE SEQUENCE [LARGE SCALE GENOMIC DNA]</scope>
    <source>
        <strain evidence="3">CGMCC 1.15772</strain>
    </source>
</reference>